<dbReference type="Pfam" id="PF00496">
    <property type="entry name" value="SBP_bac_5"/>
    <property type="match status" value="1"/>
</dbReference>
<evidence type="ECO:0000259" key="5">
    <source>
        <dbReference type="Pfam" id="PF00496"/>
    </source>
</evidence>
<keyword evidence="4" id="KW-0812">Transmembrane</keyword>
<protein>
    <submittedName>
        <fullName evidence="6">Putative ABC transporter substrate binding protein</fullName>
    </submittedName>
</protein>
<evidence type="ECO:0000256" key="3">
    <source>
        <dbReference type="ARBA" id="ARBA00022729"/>
    </source>
</evidence>
<gene>
    <name evidence="6" type="ORF">XD73_1336</name>
</gene>
<dbReference type="InterPro" id="IPR030678">
    <property type="entry name" value="Peptide/Ni-bd"/>
</dbReference>
<keyword evidence="4" id="KW-1133">Transmembrane helix</keyword>
<dbReference type="PIRSF" id="PIRSF002741">
    <property type="entry name" value="MppA"/>
    <property type="match status" value="1"/>
</dbReference>
<evidence type="ECO:0000256" key="1">
    <source>
        <dbReference type="ARBA" id="ARBA00005695"/>
    </source>
</evidence>
<dbReference type="Gene3D" id="3.10.105.10">
    <property type="entry name" value="Dipeptide-binding Protein, Domain 3"/>
    <property type="match status" value="1"/>
</dbReference>
<accession>A0A117LGF0</accession>
<keyword evidence="3" id="KW-0732">Signal</keyword>
<dbReference type="CDD" id="cd08513">
    <property type="entry name" value="PBP2_thermophilic_Hb8_like"/>
    <property type="match status" value="1"/>
</dbReference>
<evidence type="ECO:0000313" key="6">
    <source>
        <dbReference type="EMBL" id="KUK45791.1"/>
    </source>
</evidence>
<dbReference type="PANTHER" id="PTHR30290">
    <property type="entry name" value="PERIPLASMIC BINDING COMPONENT OF ABC TRANSPORTER"/>
    <property type="match status" value="1"/>
</dbReference>
<dbReference type="GO" id="GO:0015833">
    <property type="term" value="P:peptide transport"/>
    <property type="evidence" value="ECO:0007669"/>
    <property type="project" value="TreeGrafter"/>
</dbReference>
<dbReference type="GO" id="GO:1904680">
    <property type="term" value="F:peptide transmembrane transporter activity"/>
    <property type="evidence" value="ECO:0007669"/>
    <property type="project" value="TreeGrafter"/>
</dbReference>
<name>A0A117LGF0_9CHLR</name>
<dbReference type="EMBL" id="LGFU01000150">
    <property type="protein sequence ID" value="KUK45791.1"/>
    <property type="molecule type" value="Genomic_DNA"/>
</dbReference>
<dbReference type="GO" id="GO:0042597">
    <property type="term" value="C:periplasmic space"/>
    <property type="evidence" value="ECO:0007669"/>
    <property type="project" value="UniProtKB-ARBA"/>
</dbReference>
<organism evidence="6 7">
    <name type="scientific">Anaerolinea thermophila</name>
    <dbReference type="NCBI Taxonomy" id="167964"/>
    <lineage>
        <taxon>Bacteria</taxon>
        <taxon>Bacillati</taxon>
        <taxon>Chloroflexota</taxon>
        <taxon>Anaerolineae</taxon>
        <taxon>Anaerolineales</taxon>
        <taxon>Anaerolineaceae</taxon>
        <taxon>Anaerolinea</taxon>
    </lineage>
</organism>
<dbReference type="Proteomes" id="UP000064249">
    <property type="component" value="Unassembled WGS sequence"/>
</dbReference>
<keyword evidence="4" id="KW-0472">Membrane</keyword>
<feature type="transmembrane region" description="Helical" evidence="4">
    <location>
        <begin position="6"/>
        <end position="24"/>
    </location>
</feature>
<dbReference type="PANTHER" id="PTHR30290:SF9">
    <property type="entry name" value="OLIGOPEPTIDE-BINDING PROTEIN APPA"/>
    <property type="match status" value="1"/>
</dbReference>
<sequence length="567" mass="64510">MKKYRWQLLIVLVTGLIVGILLIIQQMDDGEEIQSTPSPISGGVYTEALIGEFMRLNPFLDLYNEPDRAVDQLIFNSLVKFDSRGIPQSDLAESWGVSKDGTVYNFSLRTDVYWHDGEPFNSQDVLYTIGLLQSQHNLIPEDLRNFWAEVEVVALSDIQLQFLLPEPFAPFLDYLSFGILPEHILGGLGMDGLVDHSFNLAPVGTGPFRFQRLIVENDKIAGVVLEAFDAYFLERPYLDEFIFRYYPSSQDALIAYREGEVEGIGKVHSSILTDVLSEPDLSVYTTREPLLTMIYLNLNNPEVGFLQNPDFRRALLAAINRDAIIEQVFNGQAVQANGPILPGTWAHYNDLEKVPFNLVEAKRLFKSTGVTFDEEAEVYRSETDLEISLTLLHPDTAEHTQIAEQIQADWEELGVNVTLESKPYENVLEDLSLRNYETALVDINFTRSPDPDPYPFWGQAQVQSGQNYAEWDNRSASEFLEQARMTADFGERERLYRNFQVLFMRELPSLPLFYPVYTYAVTEDINGIKLGPLFEPSDRFNNVHEWYILSGVDTNGNSDIKATDSVE</sequence>
<evidence type="ECO:0000313" key="7">
    <source>
        <dbReference type="Proteomes" id="UP000064249"/>
    </source>
</evidence>
<evidence type="ECO:0000256" key="4">
    <source>
        <dbReference type="SAM" id="Phobius"/>
    </source>
</evidence>
<evidence type="ECO:0000256" key="2">
    <source>
        <dbReference type="ARBA" id="ARBA00022448"/>
    </source>
</evidence>
<dbReference type="GO" id="GO:0043190">
    <property type="term" value="C:ATP-binding cassette (ABC) transporter complex"/>
    <property type="evidence" value="ECO:0007669"/>
    <property type="project" value="InterPro"/>
</dbReference>
<dbReference type="InterPro" id="IPR039424">
    <property type="entry name" value="SBP_5"/>
</dbReference>
<comment type="similarity">
    <text evidence="1">Belongs to the bacterial solute-binding protein 5 family.</text>
</comment>
<keyword evidence="2" id="KW-0813">Transport</keyword>
<feature type="domain" description="Solute-binding protein family 5" evidence="5">
    <location>
        <begin position="88"/>
        <end position="456"/>
    </location>
</feature>
<dbReference type="Gene3D" id="3.40.190.10">
    <property type="entry name" value="Periplasmic binding protein-like II"/>
    <property type="match status" value="1"/>
</dbReference>
<dbReference type="AlphaFoldDB" id="A0A117LGF0"/>
<dbReference type="Gene3D" id="3.90.76.10">
    <property type="entry name" value="Dipeptide-binding Protein, Domain 1"/>
    <property type="match status" value="1"/>
</dbReference>
<dbReference type="InterPro" id="IPR000914">
    <property type="entry name" value="SBP_5_dom"/>
</dbReference>
<proteinExistence type="inferred from homology"/>
<comment type="caution">
    <text evidence="6">The sequence shown here is derived from an EMBL/GenBank/DDBJ whole genome shotgun (WGS) entry which is preliminary data.</text>
</comment>
<dbReference type="SUPFAM" id="SSF53850">
    <property type="entry name" value="Periplasmic binding protein-like II"/>
    <property type="match status" value="1"/>
</dbReference>
<reference evidence="6 7" key="1">
    <citation type="journal article" date="2015" name="MBio">
        <title>Genome-Resolved Metagenomic Analysis Reveals Roles for Candidate Phyla and Other Microbial Community Members in Biogeochemical Transformations in Oil Reservoirs.</title>
        <authorList>
            <person name="Hu P."/>
            <person name="Tom L."/>
            <person name="Singh A."/>
            <person name="Thomas B.C."/>
            <person name="Baker B.J."/>
            <person name="Piceno Y.M."/>
            <person name="Andersen G.L."/>
            <person name="Banfield J.F."/>
        </authorList>
    </citation>
    <scope>NUCLEOTIDE SEQUENCE [LARGE SCALE GENOMIC DNA]</scope>
    <source>
        <strain evidence="6">46_16</strain>
    </source>
</reference>